<protein>
    <submittedName>
        <fullName evidence="1">Uncharacterized protein</fullName>
    </submittedName>
</protein>
<dbReference type="EMBL" id="JGZQ01000003">
    <property type="protein sequence ID" value="KFI98226.1"/>
    <property type="molecule type" value="Genomic_DNA"/>
</dbReference>
<organism evidence="1 2">
    <name type="scientific">Bifidobacterium adolescentis JCM 15918</name>
    <dbReference type="NCBI Taxonomy" id="1437612"/>
    <lineage>
        <taxon>Bacteria</taxon>
        <taxon>Bacillati</taxon>
        <taxon>Actinomycetota</taxon>
        <taxon>Actinomycetes</taxon>
        <taxon>Bifidobacteriales</taxon>
        <taxon>Bifidobacteriaceae</taxon>
        <taxon>Bifidobacterium</taxon>
    </lineage>
</organism>
<sequence length="526" mass="56661">MVNADKVIRLGDYVRLERAQKSKDGANFKYDASTGRVTNLAEYFAAHADPNIYTVRFPLWTTSNSTQGVKLDDNAGLSIVPSTNTVSGRDDYRSLPAFRVWDVNGGVDDAGNPFVTAIKDKAGTWSADGSHGDALVMTATGFYRLQLDSQYMTLSYSGVQYDGFVPMPGAMLPDGTLRPCMLFAKYRAWCDGSGIPHSFTGKQTSTAFGSQNGCIDQATKKGKGWSGKTVADTWYVQLMHMLKYADRNIENTLGGDFGGNGQITISKAEANVTRALVKTTAAQYIDVGSYVSVGSGTDRGDPKVGEAASWRKVLSKTVVDSATTAINVAGDKFTTTAAMHVTQMPWPTGATDGVLGTDGWATDAIPRSHQPIRIQGIEIFTGVYEVESDVILNNIKDSDTAGHTEIWKVFDVTKASKSAITSDYVHLGDFPAVTDKTNNNWQYAKGFTFSHGMTIPTEWGGTSTSGLSDATLINPISNPGLHELLRGGHLSDVSHCGLFCSACWSTLSNTWWDCGGRLSTLGRTRA</sequence>
<evidence type="ECO:0000313" key="2">
    <source>
        <dbReference type="Proteomes" id="UP000029091"/>
    </source>
</evidence>
<accession>A0A087DRS6</accession>
<evidence type="ECO:0000313" key="1">
    <source>
        <dbReference type="EMBL" id="KFI98226.1"/>
    </source>
</evidence>
<gene>
    <name evidence="1" type="ORF">BSTER_0802</name>
</gene>
<name>A0A087DRS6_BIFAD</name>
<dbReference type="AlphaFoldDB" id="A0A087DRS6"/>
<dbReference type="Proteomes" id="UP000029091">
    <property type="component" value="Unassembled WGS sequence"/>
</dbReference>
<dbReference type="RefSeq" id="WP_033499774.1">
    <property type="nucleotide sequence ID" value="NZ_JDUX01000005.1"/>
</dbReference>
<proteinExistence type="predicted"/>
<reference evidence="1 2" key="1">
    <citation type="submission" date="2014-03" db="EMBL/GenBank/DDBJ databases">
        <title>Genomics of Bifidobacteria.</title>
        <authorList>
            <person name="Ventura M."/>
            <person name="Milani C."/>
            <person name="Lugli G.A."/>
        </authorList>
    </citation>
    <scope>NUCLEOTIDE SEQUENCE [LARGE SCALE GENOMIC DNA]</scope>
    <source>
        <strain evidence="2">JCM 15918</strain>
    </source>
</reference>
<comment type="caution">
    <text evidence="1">The sequence shown here is derived from an EMBL/GenBank/DDBJ whole genome shotgun (WGS) entry which is preliminary data.</text>
</comment>